<gene>
    <name evidence="9" type="ORF">ACFOKA_03730</name>
</gene>
<dbReference type="PRINTS" id="PR00604">
    <property type="entry name" value="CYTCHRMECIAB"/>
</dbReference>
<dbReference type="PROSITE" id="PS51007">
    <property type="entry name" value="CYTC"/>
    <property type="match status" value="2"/>
</dbReference>
<keyword evidence="5 6" id="KW-0408">Iron</keyword>
<comment type="caution">
    <text evidence="9">The sequence shown here is derived from an EMBL/GenBank/DDBJ whole genome shotgun (WGS) entry which is preliminary data.</text>
</comment>
<evidence type="ECO:0000256" key="5">
    <source>
        <dbReference type="ARBA" id="ARBA00023004"/>
    </source>
</evidence>
<evidence type="ECO:0000256" key="3">
    <source>
        <dbReference type="ARBA" id="ARBA00022723"/>
    </source>
</evidence>
<evidence type="ECO:0000256" key="1">
    <source>
        <dbReference type="ARBA" id="ARBA00022448"/>
    </source>
</evidence>
<dbReference type="SUPFAM" id="SSF46626">
    <property type="entry name" value="Cytochrome c"/>
    <property type="match status" value="2"/>
</dbReference>
<dbReference type="Gene3D" id="1.10.760.10">
    <property type="entry name" value="Cytochrome c-like domain"/>
    <property type="match status" value="2"/>
</dbReference>
<keyword evidence="2 6" id="KW-0349">Heme</keyword>
<keyword evidence="7" id="KW-0732">Signal</keyword>
<dbReference type="RefSeq" id="WP_194212187.1">
    <property type="nucleotide sequence ID" value="NZ_CP061205.1"/>
</dbReference>
<dbReference type="InterPro" id="IPR009056">
    <property type="entry name" value="Cyt_c-like_dom"/>
</dbReference>
<evidence type="ECO:0000256" key="7">
    <source>
        <dbReference type="SAM" id="SignalP"/>
    </source>
</evidence>
<evidence type="ECO:0000313" key="9">
    <source>
        <dbReference type="EMBL" id="MFC3051012.1"/>
    </source>
</evidence>
<dbReference type="InterPro" id="IPR002327">
    <property type="entry name" value="Cyt_c_1A/1B"/>
</dbReference>
<proteinExistence type="predicted"/>
<reference evidence="10" key="1">
    <citation type="journal article" date="2019" name="Int. J. Syst. Evol. Microbiol.">
        <title>The Global Catalogue of Microorganisms (GCM) 10K type strain sequencing project: providing services to taxonomists for standard genome sequencing and annotation.</title>
        <authorList>
            <consortium name="The Broad Institute Genomics Platform"/>
            <consortium name="The Broad Institute Genome Sequencing Center for Infectious Disease"/>
            <person name="Wu L."/>
            <person name="Ma J."/>
        </authorList>
    </citation>
    <scope>NUCLEOTIDE SEQUENCE [LARGE SCALE GENOMIC DNA]</scope>
    <source>
        <strain evidence="10">KCTC 62164</strain>
    </source>
</reference>
<dbReference type="Pfam" id="PF00034">
    <property type="entry name" value="Cytochrom_C"/>
    <property type="match status" value="1"/>
</dbReference>
<dbReference type="PANTHER" id="PTHR11961">
    <property type="entry name" value="CYTOCHROME C"/>
    <property type="match status" value="1"/>
</dbReference>
<evidence type="ECO:0000256" key="4">
    <source>
        <dbReference type="ARBA" id="ARBA00022982"/>
    </source>
</evidence>
<feature type="domain" description="Cytochrome c" evidence="8">
    <location>
        <begin position="152"/>
        <end position="251"/>
    </location>
</feature>
<feature type="signal peptide" evidence="7">
    <location>
        <begin position="1"/>
        <end position="22"/>
    </location>
</feature>
<keyword evidence="3 6" id="KW-0479">Metal-binding</keyword>
<name>A0ABV7D325_9PROT</name>
<dbReference type="Proteomes" id="UP001595444">
    <property type="component" value="Unassembled WGS sequence"/>
</dbReference>
<feature type="domain" description="Cytochrome c" evidence="8">
    <location>
        <begin position="33"/>
        <end position="133"/>
    </location>
</feature>
<sequence>MHKLTLFCAVVIGLLLPVSAAAHETVGSDAEIQAWTTGAKAFVYCANCHTINGTEKMRFGPDLLGIVGRPVASLAEYSYSDALHLYGGIWSKERLNRFIAKPDHAVKGTKMPYAGLLSPHARADLIEYLDAVGKMPRELDTGDILSKALLEGNADHGSVLFTPCLACHNAEKGLGHKIGPNLSGIIGRKIASSENFEYSERLRRRGGYWTPEALNAFFFEVKEFDQGSHMAFLRLTRLKDRADLIAWLNTL</sequence>
<evidence type="ECO:0000313" key="10">
    <source>
        <dbReference type="Proteomes" id="UP001595444"/>
    </source>
</evidence>
<accession>A0ABV7D325</accession>
<protein>
    <submittedName>
        <fullName evidence="9">C-type cytochrome</fullName>
    </submittedName>
</protein>
<organism evidence="9 10">
    <name type="scientific">Kordiimonas pumila</name>
    <dbReference type="NCBI Taxonomy" id="2161677"/>
    <lineage>
        <taxon>Bacteria</taxon>
        <taxon>Pseudomonadati</taxon>
        <taxon>Pseudomonadota</taxon>
        <taxon>Alphaproteobacteria</taxon>
        <taxon>Kordiimonadales</taxon>
        <taxon>Kordiimonadaceae</taxon>
        <taxon>Kordiimonas</taxon>
    </lineage>
</organism>
<evidence type="ECO:0000259" key="8">
    <source>
        <dbReference type="PROSITE" id="PS51007"/>
    </source>
</evidence>
<keyword evidence="4" id="KW-0249">Electron transport</keyword>
<dbReference type="InterPro" id="IPR036909">
    <property type="entry name" value="Cyt_c-like_dom_sf"/>
</dbReference>
<evidence type="ECO:0000256" key="2">
    <source>
        <dbReference type="ARBA" id="ARBA00022617"/>
    </source>
</evidence>
<evidence type="ECO:0000256" key="6">
    <source>
        <dbReference type="PROSITE-ProRule" id="PRU00433"/>
    </source>
</evidence>
<keyword evidence="1" id="KW-0813">Transport</keyword>
<dbReference type="EMBL" id="JBHRSL010000002">
    <property type="protein sequence ID" value="MFC3051012.1"/>
    <property type="molecule type" value="Genomic_DNA"/>
</dbReference>
<feature type="chain" id="PRO_5047066830" evidence="7">
    <location>
        <begin position="23"/>
        <end position="251"/>
    </location>
</feature>
<keyword evidence="10" id="KW-1185">Reference proteome</keyword>